<sequence length="61" mass="7322">MQSVKEKMKEIIYSQPDDSSFEEIIRELIFERMMKRGLLDSQNGRVISNAEMKSRIKSWQR</sequence>
<dbReference type="Proteomes" id="UP001218895">
    <property type="component" value="Chromosome"/>
</dbReference>
<dbReference type="AlphaFoldDB" id="A0AAF0FLN0"/>
<protein>
    <submittedName>
        <fullName evidence="1">Uncharacterized protein</fullName>
    </submittedName>
</protein>
<dbReference type="KEGG" id="manq:L1994_11780"/>
<reference evidence="1" key="1">
    <citation type="submission" date="2022-01" db="EMBL/GenBank/DDBJ databases">
        <title>Complete genome of Methanomicrobium antiquum DSM 21220.</title>
        <authorList>
            <person name="Chen S.-C."/>
            <person name="You Y.-T."/>
            <person name="Zhou Y.-Z."/>
            <person name="Lai M.-C."/>
        </authorList>
    </citation>
    <scope>NUCLEOTIDE SEQUENCE</scope>
    <source>
        <strain evidence="1">DSM 21220</strain>
    </source>
</reference>
<gene>
    <name evidence="1" type="ORF">L1994_11780</name>
</gene>
<proteinExistence type="predicted"/>
<organism evidence="1 2">
    <name type="scientific">Methanomicrobium antiquum</name>
    <dbReference type="NCBI Taxonomy" id="487686"/>
    <lineage>
        <taxon>Archaea</taxon>
        <taxon>Methanobacteriati</taxon>
        <taxon>Methanobacteriota</taxon>
        <taxon>Stenosarchaea group</taxon>
        <taxon>Methanomicrobia</taxon>
        <taxon>Methanomicrobiales</taxon>
        <taxon>Methanomicrobiaceae</taxon>
        <taxon>Methanomicrobium</taxon>
    </lineage>
</organism>
<dbReference type="RefSeq" id="WP_278099634.1">
    <property type="nucleotide sequence ID" value="NZ_CP091092.1"/>
</dbReference>
<accession>A0AAF0FLN0</accession>
<dbReference type="EMBL" id="CP091092">
    <property type="protein sequence ID" value="WFN36798.1"/>
    <property type="molecule type" value="Genomic_DNA"/>
</dbReference>
<evidence type="ECO:0000313" key="2">
    <source>
        <dbReference type="Proteomes" id="UP001218895"/>
    </source>
</evidence>
<keyword evidence="2" id="KW-1185">Reference proteome</keyword>
<dbReference type="GeneID" id="79951091"/>
<evidence type="ECO:0000313" key="1">
    <source>
        <dbReference type="EMBL" id="WFN36798.1"/>
    </source>
</evidence>
<name>A0AAF0FLN0_9EURY</name>